<evidence type="ECO:0000256" key="2">
    <source>
        <dbReference type="ARBA" id="ARBA00005153"/>
    </source>
</evidence>
<dbReference type="CDD" id="cd01997">
    <property type="entry name" value="GMP_synthase_C"/>
    <property type="match status" value="1"/>
</dbReference>
<dbReference type="InterPro" id="IPR022310">
    <property type="entry name" value="NAD/GMP_synthase"/>
</dbReference>
<dbReference type="RefSeq" id="WP_015469995.1">
    <property type="nucleotide sequence ID" value="NC_020813.1"/>
</dbReference>
<protein>
    <recommendedName>
        <fullName evidence="9">GMP synthase [glutamine-hydrolyzing]</fullName>
        <ecNumber evidence="9">6.3.5.2</ecNumber>
    </recommendedName>
    <alternativeName>
        <fullName evidence="9">GMP synthetase</fullName>
    </alternativeName>
    <alternativeName>
        <fullName evidence="9">Glutamine amidotransferase</fullName>
    </alternativeName>
</protein>
<dbReference type="PATRIC" id="fig|1184267.3.peg.1307"/>
<keyword evidence="8 9" id="KW-0315">Glutamine amidotransferase</keyword>
<keyword evidence="3 9" id="KW-0436">Ligase</keyword>
<dbReference type="PRINTS" id="PR00099">
    <property type="entry name" value="CPSGATASE"/>
</dbReference>
<dbReference type="SUPFAM" id="SSF52402">
    <property type="entry name" value="Adenine nucleotide alpha hydrolases-like"/>
    <property type="match status" value="1"/>
</dbReference>
<comment type="subunit">
    <text evidence="9">Homodimer.</text>
</comment>
<dbReference type="InterPro" id="IPR017926">
    <property type="entry name" value="GATASE"/>
</dbReference>
<dbReference type="PANTHER" id="PTHR11922:SF2">
    <property type="entry name" value="GMP SYNTHASE [GLUTAMINE-HYDROLYZING]"/>
    <property type="match status" value="1"/>
</dbReference>
<dbReference type="Gene3D" id="3.40.50.620">
    <property type="entry name" value="HUPs"/>
    <property type="match status" value="1"/>
</dbReference>
<comment type="function">
    <text evidence="1 9">Catalyzes the synthesis of GMP from XMP.</text>
</comment>
<sequence>MKNGFLILDFGSQVTMLIARRLRDLGYYSEIRPFDLSLEKIKEFNPAGIILSGGPNSVYDSASPSRDVNELLQMAPVLGICYGMQLLAHQLGGKVEKGSTREYGLTEIEWHADLHKEYKMSWPRQHRIWMSHGDVVTQIPSQTKELLRTGKHIAGFAGDRVMGLQYHPEVSHSEYGTEFLRFFAEWCGAEANWQHEQVLHAAEKYVRTTVGDKDHVLCALSGGVDSSVVATLLTKILGADRVHCVFVNNGLLRLNEFDTVMQAYKTLGLNVIGVDAEETFLTALKGLSDPEKKRKKIGELFIQIFEETIKKQLSSYQDKIKFLAQGTLYPDVIESVSSSGGSVTIKSHHNVGGLPEKMNLKLVEPVRNLFKDEVRRLGEDLGLPHEFISRHPFPGPGLAIRVLGEVTKEKLDVMRKADDIYIKALRRENLYEKIWQAFCVLLPVQTVGVQGDGRTYENVLALRAVTSVDGMTADWYDFETKFLKSISNEITNQVRGVNRVVYDITSKPPATIEWE</sequence>
<dbReference type="CDD" id="cd01742">
    <property type="entry name" value="GATase1_GMP_Synthase"/>
    <property type="match status" value="1"/>
</dbReference>
<dbReference type="PANTHER" id="PTHR11922">
    <property type="entry name" value="GMP SYNTHASE-RELATED"/>
    <property type="match status" value="1"/>
</dbReference>
<evidence type="ECO:0000256" key="10">
    <source>
        <dbReference type="PROSITE-ProRule" id="PRU00886"/>
    </source>
</evidence>
<dbReference type="SUPFAM" id="SSF54810">
    <property type="entry name" value="GMP synthetase C-terminal dimerisation domain"/>
    <property type="match status" value="1"/>
</dbReference>
<dbReference type="Gene3D" id="3.40.50.880">
    <property type="match status" value="1"/>
</dbReference>
<dbReference type="NCBIfam" id="TIGR00888">
    <property type="entry name" value="guaA_Nterm"/>
    <property type="match status" value="1"/>
</dbReference>
<dbReference type="Pfam" id="PF00958">
    <property type="entry name" value="GMP_synt_C"/>
    <property type="match status" value="1"/>
</dbReference>
<keyword evidence="6 9" id="KW-0658">Purine biosynthesis</keyword>
<dbReference type="AlphaFoldDB" id="M4VAM6"/>
<dbReference type="FunFam" id="3.40.50.620:FF:000001">
    <property type="entry name" value="GMP synthase [glutamine-hydrolyzing]"/>
    <property type="match status" value="1"/>
</dbReference>
<dbReference type="HAMAP" id="MF_00344">
    <property type="entry name" value="GMP_synthase"/>
    <property type="match status" value="1"/>
</dbReference>
<dbReference type="Pfam" id="PF02540">
    <property type="entry name" value="NAD_synthase"/>
    <property type="match status" value="1"/>
</dbReference>
<evidence type="ECO:0000256" key="4">
    <source>
        <dbReference type="ARBA" id="ARBA00022741"/>
    </source>
</evidence>
<dbReference type="FunFam" id="3.30.300.10:FF:000002">
    <property type="entry name" value="GMP synthase [glutamine-hydrolyzing]"/>
    <property type="match status" value="1"/>
</dbReference>
<dbReference type="InterPro" id="IPR001674">
    <property type="entry name" value="GMP_synth_C"/>
</dbReference>
<keyword evidence="7 9" id="KW-0067">ATP-binding</keyword>
<dbReference type="eggNOG" id="COG0519">
    <property type="taxonomic scope" value="Bacteria"/>
</dbReference>
<evidence type="ECO:0000256" key="1">
    <source>
        <dbReference type="ARBA" id="ARBA00002332"/>
    </source>
</evidence>
<dbReference type="NCBIfam" id="TIGR00884">
    <property type="entry name" value="guaA_Cterm"/>
    <property type="match status" value="1"/>
</dbReference>
<evidence type="ECO:0000256" key="5">
    <source>
        <dbReference type="ARBA" id="ARBA00022749"/>
    </source>
</evidence>
<dbReference type="EMBL" id="CP003537">
    <property type="protein sequence ID" value="AGH95505.1"/>
    <property type="molecule type" value="Genomic_DNA"/>
</dbReference>
<dbReference type="STRING" id="1184267.A11Q_1289"/>
<dbReference type="NCBIfam" id="NF000848">
    <property type="entry name" value="PRK00074.1"/>
    <property type="match status" value="1"/>
</dbReference>
<evidence type="ECO:0000256" key="3">
    <source>
        <dbReference type="ARBA" id="ARBA00022598"/>
    </source>
</evidence>
<name>M4VAM6_9BACT</name>
<proteinExistence type="inferred from homology"/>
<dbReference type="KEGG" id="bex:A11Q_1289"/>
<dbReference type="GO" id="GO:0016740">
    <property type="term" value="F:transferase activity"/>
    <property type="evidence" value="ECO:0007669"/>
    <property type="project" value="UniProtKB-KW"/>
</dbReference>
<dbReference type="GO" id="GO:0003921">
    <property type="term" value="F:GMP synthase activity"/>
    <property type="evidence" value="ECO:0007669"/>
    <property type="project" value="InterPro"/>
</dbReference>
<dbReference type="InterPro" id="IPR029062">
    <property type="entry name" value="Class_I_gatase-like"/>
</dbReference>
<dbReference type="HOGENOM" id="CLU_014340_0_5_7"/>
<dbReference type="PRINTS" id="PR00096">
    <property type="entry name" value="GATASE"/>
</dbReference>
<dbReference type="InterPro" id="IPR014729">
    <property type="entry name" value="Rossmann-like_a/b/a_fold"/>
</dbReference>
<feature type="domain" description="GMPS ATP-PPase" evidence="11">
    <location>
        <begin position="193"/>
        <end position="390"/>
    </location>
</feature>
<organism evidence="12 13">
    <name type="scientific">Pseudobdellovibrio exovorus JSS</name>
    <dbReference type="NCBI Taxonomy" id="1184267"/>
    <lineage>
        <taxon>Bacteria</taxon>
        <taxon>Pseudomonadati</taxon>
        <taxon>Bdellovibrionota</taxon>
        <taxon>Bdellovibrionia</taxon>
        <taxon>Bdellovibrionales</taxon>
        <taxon>Pseudobdellovibrionaceae</taxon>
        <taxon>Pseudobdellovibrio</taxon>
    </lineage>
</organism>
<accession>M4VAM6</accession>
<comment type="pathway">
    <text evidence="2 9">Purine metabolism; GMP biosynthesis; GMP from XMP (L-Gln route): step 1/1.</text>
</comment>
<dbReference type="InterPro" id="IPR022955">
    <property type="entry name" value="GMP_synthase"/>
</dbReference>
<keyword evidence="12" id="KW-0808">Transferase</keyword>
<dbReference type="InterPro" id="IPR025777">
    <property type="entry name" value="GMPS_ATP_PPase_dom"/>
</dbReference>
<keyword evidence="5 9" id="KW-0332">GMP biosynthesis</keyword>
<feature type="active site" evidence="9">
    <location>
        <position position="169"/>
    </location>
</feature>
<keyword evidence="13" id="KW-1185">Reference proteome</keyword>
<evidence type="ECO:0000259" key="11">
    <source>
        <dbReference type="PROSITE" id="PS51553"/>
    </source>
</evidence>
<dbReference type="Proteomes" id="UP000012040">
    <property type="component" value="Chromosome"/>
</dbReference>
<evidence type="ECO:0000256" key="8">
    <source>
        <dbReference type="ARBA" id="ARBA00022962"/>
    </source>
</evidence>
<feature type="active site" description="Nucleophile" evidence="9">
    <location>
        <position position="81"/>
    </location>
</feature>
<dbReference type="PROSITE" id="PS51273">
    <property type="entry name" value="GATASE_TYPE_1"/>
    <property type="match status" value="1"/>
</dbReference>
<evidence type="ECO:0000256" key="9">
    <source>
        <dbReference type="HAMAP-Rule" id="MF_00344"/>
    </source>
</evidence>
<gene>
    <name evidence="9" type="primary">guaA</name>
    <name evidence="12" type="ORF">A11Q_1289</name>
</gene>
<evidence type="ECO:0000256" key="6">
    <source>
        <dbReference type="ARBA" id="ARBA00022755"/>
    </source>
</evidence>
<comment type="catalytic activity">
    <reaction evidence="9">
        <text>XMP + L-glutamine + ATP + H2O = GMP + L-glutamate + AMP + diphosphate + 2 H(+)</text>
        <dbReference type="Rhea" id="RHEA:11680"/>
        <dbReference type="ChEBI" id="CHEBI:15377"/>
        <dbReference type="ChEBI" id="CHEBI:15378"/>
        <dbReference type="ChEBI" id="CHEBI:29985"/>
        <dbReference type="ChEBI" id="CHEBI:30616"/>
        <dbReference type="ChEBI" id="CHEBI:33019"/>
        <dbReference type="ChEBI" id="CHEBI:57464"/>
        <dbReference type="ChEBI" id="CHEBI:58115"/>
        <dbReference type="ChEBI" id="CHEBI:58359"/>
        <dbReference type="ChEBI" id="CHEBI:456215"/>
        <dbReference type="EC" id="6.3.5.2"/>
    </reaction>
</comment>
<evidence type="ECO:0000313" key="13">
    <source>
        <dbReference type="Proteomes" id="UP000012040"/>
    </source>
</evidence>
<dbReference type="GO" id="GO:0005524">
    <property type="term" value="F:ATP binding"/>
    <property type="evidence" value="ECO:0007669"/>
    <property type="project" value="UniProtKB-UniRule"/>
</dbReference>
<dbReference type="UniPathway" id="UPA00189">
    <property type="reaction ID" value="UER00296"/>
</dbReference>
<dbReference type="InterPro" id="IPR004739">
    <property type="entry name" value="GMP_synth_GATase"/>
</dbReference>
<dbReference type="GO" id="GO:0005829">
    <property type="term" value="C:cytosol"/>
    <property type="evidence" value="ECO:0007669"/>
    <property type="project" value="TreeGrafter"/>
</dbReference>
<dbReference type="EC" id="6.3.5.2" evidence="9"/>
<keyword evidence="4 9" id="KW-0547">Nucleotide-binding</keyword>
<dbReference type="PROSITE" id="PS51553">
    <property type="entry name" value="GMPS_ATP_PPASE"/>
    <property type="match status" value="1"/>
</dbReference>
<reference evidence="12 13" key="1">
    <citation type="journal article" date="2013" name="ISME J.">
        <title>By their genes ye shall know them: genomic signatures of predatory bacteria.</title>
        <authorList>
            <person name="Pasternak Z."/>
            <person name="Pietrokovski S."/>
            <person name="Rotem O."/>
            <person name="Gophna U."/>
            <person name="Lurie-Weinberger M.N."/>
            <person name="Jurkevitch E."/>
        </authorList>
    </citation>
    <scope>NUCLEOTIDE SEQUENCE [LARGE SCALE GENOMIC DNA]</scope>
    <source>
        <strain evidence="12 13">JSS</strain>
    </source>
</reference>
<dbReference type="SUPFAM" id="SSF52317">
    <property type="entry name" value="Class I glutamine amidotransferase-like"/>
    <property type="match status" value="1"/>
</dbReference>
<feature type="binding site" evidence="10">
    <location>
        <begin position="221"/>
        <end position="227"/>
    </location>
    <ligand>
        <name>ATP</name>
        <dbReference type="ChEBI" id="CHEBI:30616"/>
    </ligand>
</feature>
<dbReference type="PRINTS" id="PR00097">
    <property type="entry name" value="ANTSNTHASEII"/>
</dbReference>
<evidence type="ECO:0000256" key="7">
    <source>
        <dbReference type="ARBA" id="ARBA00022840"/>
    </source>
</evidence>
<evidence type="ECO:0000313" key="12">
    <source>
        <dbReference type="EMBL" id="AGH95505.1"/>
    </source>
</evidence>
<dbReference type="Pfam" id="PF00117">
    <property type="entry name" value="GATase"/>
    <property type="match status" value="1"/>
</dbReference>
<feature type="active site" evidence="9">
    <location>
        <position position="167"/>
    </location>
</feature>
<dbReference type="Gene3D" id="3.30.300.10">
    <property type="match status" value="1"/>
</dbReference>